<feature type="compositionally biased region" description="Low complexity" evidence="2">
    <location>
        <begin position="803"/>
        <end position="814"/>
    </location>
</feature>
<feature type="region of interest" description="Disordered" evidence="2">
    <location>
        <begin position="770"/>
        <end position="1098"/>
    </location>
</feature>
<feature type="compositionally biased region" description="Polar residues" evidence="2">
    <location>
        <begin position="195"/>
        <end position="221"/>
    </location>
</feature>
<feature type="coiled-coil region" evidence="1">
    <location>
        <begin position="571"/>
        <end position="612"/>
    </location>
</feature>
<feature type="compositionally biased region" description="Pro residues" evidence="2">
    <location>
        <begin position="830"/>
        <end position="844"/>
    </location>
</feature>
<dbReference type="STRING" id="1231657.A0A1Y1ZR34"/>
<evidence type="ECO:0000313" key="4">
    <source>
        <dbReference type="Proteomes" id="UP000193144"/>
    </source>
</evidence>
<feature type="compositionally biased region" description="Basic and acidic residues" evidence="2">
    <location>
        <begin position="222"/>
        <end position="231"/>
    </location>
</feature>
<keyword evidence="1" id="KW-0175">Coiled coil</keyword>
<protein>
    <submittedName>
        <fullName evidence="3">Uncharacterized protein</fullName>
    </submittedName>
</protein>
<feature type="compositionally biased region" description="Polar residues" evidence="2">
    <location>
        <begin position="783"/>
        <end position="792"/>
    </location>
</feature>
<feature type="compositionally biased region" description="Low complexity" evidence="2">
    <location>
        <begin position="1157"/>
        <end position="1168"/>
    </location>
</feature>
<dbReference type="OrthoDB" id="5431474at2759"/>
<feature type="region of interest" description="Disordered" evidence="2">
    <location>
        <begin position="135"/>
        <end position="272"/>
    </location>
</feature>
<dbReference type="EMBL" id="MCFA01000048">
    <property type="protein sequence ID" value="ORY12729.1"/>
    <property type="molecule type" value="Genomic_DNA"/>
</dbReference>
<feature type="compositionally biased region" description="Polar residues" evidence="2">
    <location>
        <begin position="979"/>
        <end position="990"/>
    </location>
</feature>
<name>A0A1Y1ZR34_9PLEO</name>
<sequence>MASKPKFFSWSKGRHPSVEYHRTGGLLAIDTSVVSYQSPIKSDRRRPPNLLIPDSSRDSRLSPTSAIQNAANLLAAVNDMLRSPALNASACPRSAEIHKPLPGRPRSVSLPTTPVLPAELPGSILLENQGFPSPPVAGAATRSTMRSVRSGNALSSSAAGPKTPSRSHAGMPQHKKSFSETNIHRRSKSKPNLLISPSSTDSKLTTCSVSTNGGQTSGTDSTRARVGDEKQLQPAPLIIEGKPWSKNKGNKAEGSNRRDEPGTPTPTSTRSKQIEELKATITAQDSTISTLQSQFAGLRTSHEAHISSLNNSHQAEVESLRNYTRVLEQSQRTLHHASSNHLLLLLDTAEPQSPTRESPQGTTGSNSATSTRSIQSFQSALELQGRSSQPSKDSPEMENLKRKLSSARRPETGNRDVIRELNQYKQNNVALQKQIESLMKKLNQSKQSERSLTQTLEEVEKKCNEWQTKARKVEQLERHSLALQNTIDHLENRLEMANCDKLDLQEQLFNVQSKRDPFDTTPAKLQVHTALSNSRQSAQSMSTVFSSGLSPASHHNESQEPTTLSAFISHIERLQEQIKQKDARIAQLEQENETVRAEHRCLEQDHKELNLQSDIQNQLLKKTRDSDVHIEQLRTAIIERESLIGEKDRSLRMAERQLEHHKLLLNAEIRKHANMAVLADAQDEPLPDLTTLASKEDVDRWIGRLQARLKKAKADSSESASKPHPGSVEEQVEDLKRENNFYVREIIYYKLDIKGYKSDIKKLKHVASRIGNHGSRPGDLDSPSPSLCQSGDTPVRTRFPNRSLGLGPSASPSPVLTGPVSATYSISRPSTPPAALPTPDPSPENIPKSATKLHKQLPRTLELANPTFPHTPPRKPGYNPANDADNFDPGISPRSIARLSPERRKPTPPSPEQEKFGELATNFPLSTPAAPTRHDTQRSMSDSIIQLYAGPRTPDWSPAANQDRASDVNANIEGGGRGRSSSVPDTSKASTPDRPPRPQYGLYESPSGLRKIDRLPTPPRMDVMAEAMRNSPDRMKSQSRPPLERNPSNQSTSGLSGLPRKLGSAIPIPLSPRPREGLLGSGTTVQPPSPARKGSTASASSIPFVIAMGSPHNPAIISPATTVPPTPSSVMGKSAPEPALKAQSQTSRTGVGGTMASSTPLTSPVSPTDRSKSGFFGSALPIAKGSPSKAGKTAHSRTTSLSGSGSGKDQNEGGSRTGGHSRNVSGSSLMNAMHLPSSLMKGKGKARKDSISYPTPLASPFEIDVQEGSATMGGNGFGIGEAI</sequence>
<feature type="compositionally biased region" description="Polar residues" evidence="2">
    <location>
        <begin position="141"/>
        <end position="158"/>
    </location>
</feature>
<feature type="compositionally biased region" description="Polar residues" evidence="2">
    <location>
        <begin position="351"/>
        <end position="392"/>
    </location>
</feature>
<proteinExistence type="predicted"/>
<organism evidence="3 4">
    <name type="scientific">Clohesyomyces aquaticus</name>
    <dbReference type="NCBI Taxonomy" id="1231657"/>
    <lineage>
        <taxon>Eukaryota</taxon>
        <taxon>Fungi</taxon>
        <taxon>Dikarya</taxon>
        <taxon>Ascomycota</taxon>
        <taxon>Pezizomycotina</taxon>
        <taxon>Dothideomycetes</taxon>
        <taxon>Pleosporomycetidae</taxon>
        <taxon>Pleosporales</taxon>
        <taxon>Lindgomycetaceae</taxon>
        <taxon>Clohesyomyces</taxon>
    </lineage>
</organism>
<feature type="compositionally biased region" description="Polar residues" evidence="2">
    <location>
        <begin position="1046"/>
        <end position="1055"/>
    </location>
</feature>
<comment type="caution">
    <text evidence="3">The sequence shown here is derived from an EMBL/GenBank/DDBJ whole genome shotgun (WGS) entry which is preliminary data.</text>
</comment>
<feature type="compositionally biased region" description="Polar residues" evidence="2">
    <location>
        <begin position="1212"/>
        <end position="1228"/>
    </location>
</feature>
<dbReference type="Proteomes" id="UP000193144">
    <property type="component" value="Unassembled WGS sequence"/>
</dbReference>
<feature type="region of interest" description="Disordered" evidence="2">
    <location>
        <begin position="37"/>
        <end position="63"/>
    </location>
</feature>
<feature type="region of interest" description="Disordered" evidence="2">
    <location>
        <begin position="712"/>
        <end position="732"/>
    </location>
</feature>
<keyword evidence="4" id="KW-1185">Reference proteome</keyword>
<feature type="compositionally biased region" description="Basic and acidic residues" evidence="2">
    <location>
        <begin position="250"/>
        <end position="261"/>
    </location>
</feature>
<feature type="region of interest" description="Disordered" evidence="2">
    <location>
        <begin position="1116"/>
        <end position="1228"/>
    </location>
</feature>
<gene>
    <name evidence="3" type="ORF">BCR34DRAFT_288122</name>
</gene>
<evidence type="ECO:0000313" key="3">
    <source>
        <dbReference type="EMBL" id="ORY12729.1"/>
    </source>
</evidence>
<feature type="region of interest" description="Disordered" evidence="2">
    <location>
        <begin position="351"/>
        <end position="415"/>
    </location>
</feature>
<reference evidence="3 4" key="1">
    <citation type="submission" date="2016-07" db="EMBL/GenBank/DDBJ databases">
        <title>Pervasive Adenine N6-methylation of Active Genes in Fungi.</title>
        <authorList>
            <consortium name="DOE Joint Genome Institute"/>
            <person name="Mondo S.J."/>
            <person name="Dannebaum R.O."/>
            <person name="Kuo R.C."/>
            <person name="Labutti K."/>
            <person name="Haridas S."/>
            <person name="Kuo A."/>
            <person name="Salamov A."/>
            <person name="Ahrendt S.R."/>
            <person name="Lipzen A."/>
            <person name="Sullivan W."/>
            <person name="Andreopoulos W.B."/>
            <person name="Clum A."/>
            <person name="Lindquist E."/>
            <person name="Daum C."/>
            <person name="Ramamoorthy G.K."/>
            <person name="Gryganskyi A."/>
            <person name="Culley D."/>
            <person name="Magnuson J.K."/>
            <person name="James T.Y."/>
            <person name="O'Malley M.A."/>
            <person name="Stajich J.E."/>
            <person name="Spatafora J.W."/>
            <person name="Visel A."/>
            <person name="Grigoriev I.V."/>
        </authorList>
    </citation>
    <scope>NUCLEOTIDE SEQUENCE [LARGE SCALE GENOMIC DNA]</scope>
    <source>
        <strain evidence="3 4">CBS 115471</strain>
    </source>
</reference>
<evidence type="ECO:0000256" key="2">
    <source>
        <dbReference type="SAM" id="MobiDB-lite"/>
    </source>
</evidence>
<evidence type="ECO:0000256" key="1">
    <source>
        <dbReference type="SAM" id="Coils"/>
    </source>
</evidence>
<accession>A0A1Y1ZR34</accession>